<keyword evidence="3" id="KW-1185">Reference proteome</keyword>
<gene>
    <name evidence="2" type="ORF">GCM10022254_15900</name>
</gene>
<dbReference type="PANTHER" id="PTHR43798:SF5">
    <property type="entry name" value="MONOACYLGLYCEROL LIPASE ABHD6"/>
    <property type="match status" value="1"/>
</dbReference>
<dbReference type="PANTHER" id="PTHR43798">
    <property type="entry name" value="MONOACYLGLYCEROL LIPASE"/>
    <property type="match status" value="1"/>
</dbReference>
<name>A0ABP8BVW1_9ACTN</name>
<evidence type="ECO:0000313" key="3">
    <source>
        <dbReference type="Proteomes" id="UP001501710"/>
    </source>
</evidence>
<dbReference type="Pfam" id="PF12697">
    <property type="entry name" value="Abhydrolase_6"/>
    <property type="match status" value="1"/>
</dbReference>
<organism evidence="2 3">
    <name type="scientific">Actinomadura meridiana</name>
    <dbReference type="NCBI Taxonomy" id="559626"/>
    <lineage>
        <taxon>Bacteria</taxon>
        <taxon>Bacillati</taxon>
        <taxon>Actinomycetota</taxon>
        <taxon>Actinomycetes</taxon>
        <taxon>Streptosporangiales</taxon>
        <taxon>Thermomonosporaceae</taxon>
        <taxon>Actinomadura</taxon>
    </lineage>
</organism>
<dbReference type="EMBL" id="BAABAS010000004">
    <property type="protein sequence ID" value="GAA4227662.1"/>
    <property type="molecule type" value="Genomic_DNA"/>
</dbReference>
<dbReference type="Proteomes" id="UP001501710">
    <property type="component" value="Unassembled WGS sequence"/>
</dbReference>
<sequence>MTRPRAITLDAAGVALSALLSEPEGGTPTATVVALHGLGMSAGYFHGPAHPDVSLLTLGSRLGFSVLAVDRPGYGASTRPLPDGQTVEEQAGTLLAALAAFSAEHDTGAGLFLLGHSFGGKVALTAARDLGSGLLGVDVSGCGHRYAADTGDLRRRAWRRNWGPLRLYPPGTLKGSEDIVAPVPPRELADVPGWPTAFRDVAAGVRVPVRLTFAEHESWWHHDERSVADLRTWFTSAPRVVVDRVPDGAHNLSLGWTARAYHLAALGFFEACLAPARCAGRDESFL</sequence>
<proteinExistence type="predicted"/>
<dbReference type="InterPro" id="IPR029058">
    <property type="entry name" value="AB_hydrolase_fold"/>
</dbReference>
<keyword evidence="2" id="KW-0378">Hydrolase</keyword>
<feature type="domain" description="AB hydrolase-1" evidence="1">
    <location>
        <begin position="32"/>
        <end position="251"/>
    </location>
</feature>
<dbReference type="InterPro" id="IPR000073">
    <property type="entry name" value="AB_hydrolase_1"/>
</dbReference>
<accession>A0ABP8BVW1</accession>
<dbReference type="InterPro" id="IPR050266">
    <property type="entry name" value="AB_hydrolase_sf"/>
</dbReference>
<evidence type="ECO:0000313" key="2">
    <source>
        <dbReference type="EMBL" id="GAA4227662.1"/>
    </source>
</evidence>
<comment type="caution">
    <text evidence="2">The sequence shown here is derived from an EMBL/GenBank/DDBJ whole genome shotgun (WGS) entry which is preliminary data.</text>
</comment>
<reference evidence="3" key="1">
    <citation type="journal article" date="2019" name="Int. J. Syst. Evol. Microbiol.">
        <title>The Global Catalogue of Microorganisms (GCM) 10K type strain sequencing project: providing services to taxonomists for standard genome sequencing and annotation.</title>
        <authorList>
            <consortium name="The Broad Institute Genomics Platform"/>
            <consortium name="The Broad Institute Genome Sequencing Center for Infectious Disease"/>
            <person name="Wu L."/>
            <person name="Ma J."/>
        </authorList>
    </citation>
    <scope>NUCLEOTIDE SEQUENCE [LARGE SCALE GENOMIC DNA]</scope>
    <source>
        <strain evidence="3">JCM 17440</strain>
    </source>
</reference>
<dbReference type="SUPFAM" id="SSF53474">
    <property type="entry name" value="alpha/beta-Hydrolases"/>
    <property type="match status" value="1"/>
</dbReference>
<dbReference type="PRINTS" id="PR00111">
    <property type="entry name" value="ABHYDROLASE"/>
</dbReference>
<dbReference type="GO" id="GO:0016787">
    <property type="term" value="F:hydrolase activity"/>
    <property type="evidence" value="ECO:0007669"/>
    <property type="project" value="UniProtKB-KW"/>
</dbReference>
<evidence type="ECO:0000259" key="1">
    <source>
        <dbReference type="Pfam" id="PF12697"/>
    </source>
</evidence>
<dbReference type="RefSeq" id="WP_344892094.1">
    <property type="nucleotide sequence ID" value="NZ_BAABAS010000004.1"/>
</dbReference>
<protein>
    <submittedName>
        <fullName evidence="2">Alpha/beta hydrolase</fullName>
    </submittedName>
</protein>
<dbReference type="Gene3D" id="3.40.50.1820">
    <property type="entry name" value="alpha/beta hydrolase"/>
    <property type="match status" value="1"/>
</dbReference>